<accession>A0AC35F7F1</accession>
<dbReference type="WBParaSite" id="PS1159_v2.g14551.t1">
    <property type="protein sequence ID" value="PS1159_v2.g14551.t1"/>
    <property type="gene ID" value="PS1159_v2.g14551"/>
</dbReference>
<sequence>MAKATASIYFAIFILGILVINCLGNNQVQSNGLVMLAPRFRFFPFQYYFSQDKSQQESQRVRRANKLANMMRLGKRGGNMITREQSATNSVTPWNYANIGTIPLPKPSYITGSAIH</sequence>
<name>A0AC35F7F1_9BILA</name>
<dbReference type="Proteomes" id="UP000887580">
    <property type="component" value="Unplaced"/>
</dbReference>
<organism evidence="1 2">
    <name type="scientific">Panagrolaimus sp. PS1159</name>
    <dbReference type="NCBI Taxonomy" id="55785"/>
    <lineage>
        <taxon>Eukaryota</taxon>
        <taxon>Metazoa</taxon>
        <taxon>Ecdysozoa</taxon>
        <taxon>Nematoda</taxon>
        <taxon>Chromadorea</taxon>
        <taxon>Rhabditida</taxon>
        <taxon>Tylenchina</taxon>
        <taxon>Panagrolaimomorpha</taxon>
        <taxon>Panagrolaimoidea</taxon>
        <taxon>Panagrolaimidae</taxon>
        <taxon>Panagrolaimus</taxon>
    </lineage>
</organism>
<proteinExistence type="predicted"/>
<protein>
    <submittedName>
        <fullName evidence="2">Uncharacterized protein</fullName>
    </submittedName>
</protein>
<reference evidence="2" key="1">
    <citation type="submission" date="2022-11" db="UniProtKB">
        <authorList>
            <consortium name="WormBaseParasite"/>
        </authorList>
    </citation>
    <scope>IDENTIFICATION</scope>
</reference>
<evidence type="ECO:0000313" key="2">
    <source>
        <dbReference type="WBParaSite" id="PS1159_v2.g14551.t1"/>
    </source>
</evidence>
<evidence type="ECO:0000313" key="1">
    <source>
        <dbReference type="Proteomes" id="UP000887580"/>
    </source>
</evidence>